<dbReference type="AlphaFoldDB" id="A0A2M8LPD2"/>
<dbReference type="InterPro" id="IPR011991">
    <property type="entry name" value="ArsR-like_HTH"/>
</dbReference>
<evidence type="ECO:0000313" key="3">
    <source>
        <dbReference type="Proteomes" id="UP000230407"/>
    </source>
</evidence>
<dbReference type="RefSeq" id="WP_100205450.1">
    <property type="nucleotide sequence ID" value="NZ_PGGW01000071.1"/>
</dbReference>
<keyword evidence="3" id="KW-1185">Reference proteome</keyword>
<feature type="domain" description="HTH arsR-type" evidence="1">
    <location>
        <begin position="24"/>
        <end position="122"/>
    </location>
</feature>
<dbReference type="SUPFAM" id="SSF46785">
    <property type="entry name" value="Winged helix' DNA-binding domain"/>
    <property type="match status" value="1"/>
</dbReference>
<dbReference type="EMBL" id="PGGW01000071">
    <property type="protein sequence ID" value="PJE93780.1"/>
    <property type="molecule type" value="Genomic_DNA"/>
</dbReference>
<protein>
    <submittedName>
        <fullName evidence="2">Transcriptional regulator</fullName>
    </submittedName>
</protein>
<evidence type="ECO:0000313" key="2">
    <source>
        <dbReference type="EMBL" id="PJE93780.1"/>
    </source>
</evidence>
<gene>
    <name evidence="2" type="ORF">CUT44_31735</name>
</gene>
<evidence type="ECO:0000259" key="1">
    <source>
        <dbReference type="SMART" id="SM00418"/>
    </source>
</evidence>
<sequence length="203" mass="23243">MPDDPRSDSLRPDPQDSVRVLDPRSLRALAHPLRIRILGALREYGPATASRLADRLGESSGATSYHLRQLAAYGFTEEDTGRGTARERWWKAVHRGTQVSDVDQFLRHPDPEVRGALGLLLHEVATIHARELDTWLATAFEWTEEWRGASELSDFSLRLTPELARELNERLRVLVESYRDRATEDERAERFRVHLHSFPRAGD</sequence>
<dbReference type="SMART" id="SM00418">
    <property type="entry name" value="HTH_ARSR"/>
    <property type="match status" value="1"/>
</dbReference>
<dbReference type="Proteomes" id="UP000230407">
    <property type="component" value="Unassembled WGS sequence"/>
</dbReference>
<proteinExistence type="predicted"/>
<dbReference type="Gene3D" id="1.10.10.10">
    <property type="entry name" value="Winged helix-like DNA-binding domain superfamily/Winged helix DNA-binding domain"/>
    <property type="match status" value="1"/>
</dbReference>
<dbReference type="Pfam" id="PF12840">
    <property type="entry name" value="HTH_20"/>
    <property type="match status" value="1"/>
</dbReference>
<dbReference type="InterPro" id="IPR036388">
    <property type="entry name" value="WH-like_DNA-bd_sf"/>
</dbReference>
<name>A0A2M8LPD2_9ACTN</name>
<reference evidence="2 3" key="1">
    <citation type="submission" date="2017-11" db="EMBL/GenBank/DDBJ databases">
        <title>Streptomyces carmine sp. nov., a novel actinomycete isolated from Sophora alopecuroides in Xinjiang, China.</title>
        <authorList>
            <person name="Wang Y."/>
            <person name="Luo X."/>
            <person name="Wan C."/>
            <person name="Zhang L."/>
        </authorList>
    </citation>
    <scope>NUCLEOTIDE SEQUENCE [LARGE SCALE GENOMIC DNA]</scope>
    <source>
        <strain evidence="2 3">TRM SA0054</strain>
    </source>
</reference>
<dbReference type="GO" id="GO:0003700">
    <property type="term" value="F:DNA-binding transcription factor activity"/>
    <property type="evidence" value="ECO:0007669"/>
    <property type="project" value="InterPro"/>
</dbReference>
<dbReference type="InterPro" id="IPR036390">
    <property type="entry name" value="WH_DNA-bd_sf"/>
</dbReference>
<organism evidence="2 3">
    <name type="scientific">Streptomyces carminius</name>
    <dbReference type="NCBI Taxonomy" id="2665496"/>
    <lineage>
        <taxon>Bacteria</taxon>
        <taxon>Bacillati</taxon>
        <taxon>Actinomycetota</taxon>
        <taxon>Actinomycetes</taxon>
        <taxon>Kitasatosporales</taxon>
        <taxon>Streptomycetaceae</taxon>
        <taxon>Streptomyces</taxon>
    </lineage>
</organism>
<accession>A0A2M8LPD2</accession>
<comment type="caution">
    <text evidence="2">The sequence shown here is derived from an EMBL/GenBank/DDBJ whole genome shotgun (WGS) entry which is preliminary data.</text>
</comment>
<dbReference type="InterPro" id="IPR001845">
    <property type="entry name" value="HTH_ArsR_DNA-bd_dom"/>
</dbReference>
<dbReference type="CDD" id="cd00090">
    <property type="entry name" value="HTH_ARSR"/>
    <property type="match status" value="1"/>
</dbReference>